<dbReference type="Proteomes" id="UP000792063">
    <property type="component" value="Unassembled WGS sequence"/>
</dbReference>
<keyword evidence="6" id="KW-1185">Reference proteome</keyword>
<evidence type="ECO:0000256" key="1">
    <source>
        <dbReference type="SAM" id="MobiDB-lite"/>
    </source>
</evidence>
<dbReference type="EMBL" id="MBDN02000025">
    <property type="protein sequence ID" value="RLN83937.1"/>
    <property type="molecule type" value="Genomic_DNA"/>
</dbReference>
<dbReference type="EMBL" id="MAYM02000914">
    <property type="protein sequence ID" value="RLN31830.1"/>
    <property type="molecule type" value="Genomic_DNA"/>
</dbReference>
<evidence type="ECO:0000313" key="6">
    <source>
        <dbReference type="Proteomes" id="UP000285624"/>
    </source>
</evidence>
<sequence length="452" mass="51734">MPLSPDSGLTHTLETPSQRRLTFMAACEKLMVTFDAHVQHTRRLKLVQIKPLLRFHGLDVDDSSFRSEFIQGCQLWFTEAFLIEHARNLQQQQDAMKLKHKKLLPLQYEPQQPSARAIQVPFDELARESSAAGAFSYEEYARHPPPRVSTLAASASAPALLHAKYCAHNQPDPFTLATLTKLKTDKLEQRRKKKEADASARRARKQNMEMARAFSSSVAMISRHVHNEEMRDHHTNELDKQIARVDETRQWSQLHEAHCKAIEQDAREQRTRDVRSMKTLAEEELRFARNFRALREEAVRRNKPLFTMSSSTSTIIPAPPEILAARAATKTQEDRKRLARVEREHAEHMRSLQLLDYVYDRKRMLDEANQPRANSALVEVDVADEELPADRIVQLAGDELWRQLIQQQEQGCPDSLALFMPPSNSPPAALRYFGVSQPVSLPAFSSAVDRNL</sequence>
<accession>A0A3R7H7U2</accession>
<dbReference type="EMBL" id="JPWU03000082">
    <property type="protein sequence ID" value="KAG2527326.1"/>
    <property type="molecule type" value="Genomic_DNA"/>
</dbReference>
<proteinExistence type="predicted"/>
<evidence type="ECO:0000313" key="4">
    <source>
        <dbReference type="EMBL" id="RLN31830.1"/>
    </source>
</evidence>
<feature type="region of interest" description="Disordered" evidence="1">
    <location>
        <begin position="185"/>
        <end position="207"/>
    </location>
</feature>
<name>A0A3R7H7U2_9STRA</name>
<evidence type="ECO:0000313" key="5">
    <source>
        <dbReference type="EMBL" id="RLN83937.1"/>
    </source>
</evidence>
<evidence type="ECO:0000313" key="3">
    <source>
        <dbReference type="EMBL" id="KAG2527326.1"/>
    </source>
</evidence>
<protein>
    <submittedName>
        <fullName evidence="4">Uncharacterized protein</fullName>
    </submittedName>
</protein>
<organism evidence="4 7">
    <name type="scientific">Phytophthora kernoviae</name>
    <dbReference type="NCBI Taxonomy" id="325452"/>
    <lineage>
        <taxon>Eukaryota</taxon>
        <taxon>Sar</taxon>
        <taxon>Stramenopiles</taxon>
        <taxon>Oomycota</taxon>
        <taxon>Peronosporomycetes</taxon>
        <taxon>Peronosporales</taxon>
        <taxon>Peronosporaceae</taxon>
        <taxon>Phytophthora</taxon>
    </lineage>
</organism>
<reference evidence="6 7" key="2">
    <citation type="submission" date="2018-07" db="EMBL/GenBank/DDBJ databases">
        <title>Genome sequencing of oomycete isolates from Chile give support for New Zealand origin for Phytophthora kernoviae and make available the first Nothophytophthora sp. genome.</title>
        <authorList>
            <person name="Studholme D.J."/>
            <person name="Sanfuentes E."/>
            <person name="Panda P."/>
            <person name="Hill R."/>
            <person name="Sambles C."/>
            <person name="Grant M."/>
            <person name="Williams N.M."/>
            <person name="Mcdougal R.L."/>
        </authorList>
    </citation>
    <scope>NUCLEOTIDE SEQUENCE [LARGE SCALE GENOMIC DNA]</scope>
    <source>
        <strain evidence="4">Chile2</strain>
        <strain evidence="5">Chile4</strain>
    </source>
</reference>
<dbReference type="Proteomes" id="UP000785171">
    <property type="component" value="Unassembled WGS sequence"/>
</dbReference>
<dbReference type="AlphaFoldDB" id="A0A3R7H7U2"/>
<dbReference type="EMBL" id="JPWV03000087">
    <property type="protein sequence ID" value="KAG2525744.1"/>
    <property type="molecule type" value="Genomic_DNA"/>
</dbReference>
<evidence type="ECO:0000313" key="2">
    <source>
        <dbReference type="EMBL" id="KAG2525744.1"/>
    </source>
</evidence>
<reference evidence="2" key="3">
    <citation type="submission" date="2020-06" db="EMBL/GenBank/DDBJ databases">
        <authorList>
            <person name="Studholme D.J."/>
        </authorList>
    </citation>
    <scope>NUCLEOTIDE SEQUENCE</scope>
    <source>
        <strain evidence="2">NZFS 2646</strain>
        <strain evidence="3">NZFS 3630</strain>
    </source>
</reference>
<dbReference type="Proteomes" id="UP000285624">
    <property type="component" value="Unassembled WGS sequence"/>
</dbReference>
<reference evidence="2" key="1">
    <citation type="journal article" date="2015" name="Genom Data">
        <title>Genome sequences of six Phytophthora species associated with forests in New Zealand.</title>
        <authorList>
            <person name="Studholme D.J."/>
            <person name="McDougal R.L."/>
            <person name="Sambles C."/>
            <person name="Hansen E."/>
            <person name="Hardy G."/>
            <person name="Grant M."/>
            <person name="Ganley R.J."/>
            <person name="Williams N.M."/>
        </authorList>
    </citation>
    <scope>NUCLEOTIDE SEQUENCE</scope>
    <source>
        <strain evidence="2">NZFS 2646</strain>
        <strain evidence="3">NZFS 3630</strain>
    </source>
</reference>
<feature type="compositionally biased region" description="Basic and acidic residues" evidence="1">
    <location>
        <begin position="185"/>
        <end position="200"/>
    </location>
</feature>
<evidence type="ECO:0000313" key="7">
    <source>
        <dbReference type="Proteomes" id="UP000285883"/>
    </source>
</evidence>
<comment type="caution">
    <text evidence="4">The sequence shown here is derived from an EMBL/GenBank/DDBJ whole genome shotgun (WGS) entry which is preliminary data.</text>
</comment>
<gene>
    <name evidence="4" type="ORF">BBI17_000480</name>
    <name evidence="5" type="ORF">BBO99_00001669</name>
    <name evidence="2" type="ORF">JM16_004002</name>
    <name evidence="3" type="ORF">JM18_003804</name>
</gene>
<dbReference type="Proteomes" id="UP000285883">
    <property type="component" value="Unassembled WGS sequence"/>
</dbReference>